<comment type="caution">
    <text evidence="1">The sequence shown here is derived from an EMBL/GenBank/DDBJ whole genome shotgun (WGS) entry which is preliminary data.</text>
</comment>
<dbReference type="EMBL" id="MHQZ01000020">
    <property type="protein sequence ID" value="OHA13974.1"/>
    <property type="molecule type" value="Genomic_DNA"/>
</dbReference>
<evidence type="ECO:0000313" key="1">
    <source>
        <dbReference type="EMBL" id="OHA13974.1"/>
    </source>
</evidence>
<name>A0A1G2LR43_9BACT</name>
<protein>
    <submittedName>
        <fullName evidence="1">Uncharacterized protein</fullName>
    </submittedName>
</protein>
<proteinExistence type="predicted"/>
<reference evidence="1 2" key="1">
    <citation type="journal article" date="2016" name="Nat. Commun.">
        <title>Thousands of microbial genomes shed light on interconnected biogeochemical processes in an aquifer system.</title>
        <authorList>
            <person name="Anantharaman K."/>
            <person name="Brown C.T."/>
            <person name="Hug L.A."/>
            <person name="Sharon I."/>
            <person name="Castelle C.J."/>
            <person name="Probst A.J."/>
            <person name="Thomas B.C."/>
            <person name="Singh A."/>
            <person name="Wilkins M.J."/>
            <person name="Karaoz U."/>
            <person name="Brodie E.L."/>
            <person name="Williams K.H."/>
            <person name="Hubbard S.S."/>
            <person name="Banfield J.F."/>
        </authorList>
    </citation>
    <scope>NUCLEOTIDE SEQUENCE [LARGE SCALE GENOMIC DNA]</scope>
</reference>
<gene>
    <name evidence="1" type="ORF">A2909_01660</name>
</gene>
<organism evidence="1 2">
    <name type="scientific">Candidatus Tagabacteria bacterium RIFCSPLOWO2_01_FULL_39_11</name>
    <dbReference type="NCBI Taxonomy" id="1802295"/>
    <lineage>
        <taxon>Bacteria</taxon>
        <taxon>Candidatus Tagaibacteriota</taxon>
    </lineage>
</organism>
<evidence type="ECO:0000313" key="2">
    <source>
        <dbReference type="Proteomes" id="UP000178302"/>
    </source>
</evidence>
<accession>A0A1G2LR43</accession>
<dbReference type="AlphaFoldDB" id="A0A1G2LR43"/>
<dbReference type="Proteomes" id="UP000178302">
    <property type="component" value="Unassembled WGS sequence"/>
</dbReference>
<sequence length="183" mass="21317">MPITGWVLKNSKNEEMKIGKGAYFVFSAQINQEIDILLAPGAKVYVNTPRSPIGANFQTNICTGYFEQFQDFIPSLRKDCPHPYKDISPSANLKDKCLDYIERLPRCEMPINNIPWDLDDACRKYLSENINYNSCVANHRKDKNFYSNEWRIYLGRGKELWKSRRETITLYDQLGKIIDSISY</sequence>